<feature type="compositionally biased region" description="Low complexity" evidence="1">
    <location>
        <begin position="792"/>
        <end position="819"/>
    </location>
</feature>
<reference evidence="3" key="2">
    <citation type="journal article" date="2008" name="Nucleic Acids Res.">
        <title>The rice annotation project database (RAP-DB): 2008 update.</title>
        <authorList>
            <consortium name="The rice annotation project (RAP)"/>
        </authorList>
    </citation>
    <scope>GENOME REANNOTATION</scope>
    <source>
        <strain evidence="3">cv. Nipponbare</strain>
    </source>
</reference>
<gene>
    <name evidence="2" type="ordered locus">LOC_Os03g43340</name>
</gene>
<dbReference type="EMBL" id="AC145780">
    <property type="protein sequence ID" value="AAU89152.1"/>
    <property type="molecule type" value="Genomic_DNA"/>
</dbReference>
<feature type="region of interest" description="Disordered" evidence="1">
    <location>
        <begin position="722"/>
        <end position="917"/>
    </location>
</feature>
<evidence type="ECO:0000313" key="3">
    <source>
        <dbReference type="Proteomes" id="UP000000763"/>
    </source>
</evidence>
<dbReference type="Pfam" id="PF07893">
    <property type="entry name" value="DUF1668"/>
    <property type="match status" value="1"/>
</dbReference>
<evidence type="ECO:0000256" key="1">
    <source>
        <dbReference type="SAM" id="MobiDB-lite"/>
    </source>
</evidence>
<feature type="region of interest" description="Disordered" evidence="1">
    <location>
        <begin position="48"/>
        <end position="67"/>
    </location>
</feature>
<feature type="region of interest" description="Disordered" evidence="1">
    <location>
        <begin position="515"/>
        <end position="555"/>
    </location>
</feature>
<feature type="compositionally biased region" description="Acidic residues" evidence="1">
    <location>
        <begin position="529"/>
        <end position="555"/>
    </location>
</feature>
<feature type="compositionally biased region" description="Low complexity" evidence="1">
    <location>
        <begin position="863"/>
        <end position="877"/>
    </location>
</feature>
<feature type="compositionally biased region" description="Gly residues" evidence="1">
    <location>
        <begin position="48"/>
        <end position="58"/>
    </location>
</feature>
<accession>Q60DK9</accession>
<name>Q60DK9_ORYSJ</name>
<sequence>MQSLLGRWWRRRRLLGHHRKRRCSLRWPVEEAGLFRAADGGARGRVVGGGARRGGGTGQRALRREGQGDSCSSIAVSNFFNPDMSELRVATTVGKEDPAASLHVSSPSPRPWPPSEPGEGCPGVYLRPSGRLPRHLARREQLPPPLPAAILGSSPAAHSCFYLYSPLSSVPSLLDWPWSLPAAGAVVQLDGASLSGADPLPTWQGDAEGCSIRKMKLSHEDINPPLIPADVARGGDDHVFTGRHTLPSALLRFEARRGEPKSIVGAFDHKILATPPPAHGKKKKKRLIVNIVDVHARAFVVGSWPMLQDVLLDPIIYIPIDEYRLFTLGSASFDMLYMPPPTYDDDDADDDANWKKNFSCLNLPKPAFQCDLVTSYAVHPDKQTIFVSSVEQSPGVVVPATFSFRTAEPMMWRRHGQWQLPFTGRGYFDPRLDAWVGLSGDLNTVGHICSCDVVSTDDTVASRPPALKISKEKLFSMVPAERHIGATLVYMGGGESNFCLLESIHIEDDIVADQLTDSDETNEVSSVDEVNEIDFDDSNEANDEDSADEVGEEDQLDPKCFLRLTTFSLQYDRNGALTTGNSRRVWYYSMPLQVTEAMLKYPVAFWMHLRGTLRPFTVQRAGIRPELPRWRVAQIHRHVTAWAHKTQARVTKVGHPFFGAIETGGVGNEVAVPCGRPGFAVRTESGGGSKGEPRAAAAIGCRSGCEKRPACLVSRAPAISPSRAADLAVSPSHAPRRRSLRRAGQGSGEREEDEDGLAAEPDLAGRGEERGRQWRRREAAGRTEELVVDPQPAAWRTSSSTRSRAPAASSPVGAPPSSRRTVRRRGWRWIREGGRQPTQPPNAVAARARGGRRRRGGWTPLVRSSLSRAPSRASAADIPPPFEVDPSIRRPAGPPRPRPAVEGHGAAAAAPRRADAT</sequence>
<evidence type="ECO:0000313" key="2">
    <source>
        <dbReference type="EMBL" id="AAU89152.1"/>
    </source>
</evidence>
<feature type="compositionally biased region" description="Basic and acidic residues" evidence="1">
    <location>
        <begin position="763"/>
        <end position="785"/>
    </location>
</feature>
<dbReference type="PANTHER" id="PTHR33085">
    <property type="entry name" value="OS12G0113100 PROTEIN-RELATED"/>
    <property type="match status" value="1"/>
</dbReference>
<dbReference type="PANTHER" id="PTHR33085:SF62">
    <property type="entry name" value="OS03G0632600 PROTEIN"/>
    <property type="match status" value="1"/>
</dbReference>
<organism evidence="2 3">
    <name type="scientific">Oryza sativa subsp. japonica</name>
    <name type="common">Rice</name>
    <dbReference type="NCBI Taxonomy" id="39947"/>
    <lineage>
        <taxon>Eukaryota</taxon>
        <taxon>Viridiplantae</taxon>
        <taxon>Streptophyta</taxon>
        <taxon>Embryophyta</taxon>
        <taxon>Tracheophyta</taxon>
        <taxon>Spermatophyta</taxon>
        <taxon>Magnoliopsida</taxon>
        <taxon>Liliopsida</taxon>
        <taxon>Poales</taxon>
        <taxon>Poaceae</taxon>
        <taxon>BOP clade</taxon>
        <taxon>Oryzoideae</taxon>
        <taxon>Oryzeae</taxon>
        <taxon>Oryzinae</taxon>
        <taxon>Oryza</taxon>
        <taxon>Oryza sativa</taxon>
    </lineage>
</organism>
<feature type="region of interest" description="Disordered" evidence="1">
    <location>
        <begin position="98"/>
        <end position="124"/>
    </location>
</feature>
<dbReference type="AlphaFoldDB" id="Q60DK9"/>
<protein>
    <submittedName>
        <fullName evidence="2">Uncharacterized protein</fullName>
    </submittedName>
</protein>
<reference evidence="3" key="1">
    <citation type="journal article" date="2005" name="Nature">
        <title>The map-based sequence of the rice genome.</title>
        <authorList>
            <consortium name="International rice genome sequencing project (IRGSP)"/>
            <person name="Matsumoto T."/>
            <person name="Wu J."/>
            <person name="Kanamori H."/>
            <person name="Katayose Y."/>
            <person name="Fujisawa M."/>
            <person name="Namiki N."/>
            <person name="Mizuno H."/>
            <person name="Yamamoto K."/>
            <person name="Antonio B.A."/>
            <person name="Baba T."/>
            <person name="Sakata K."/>
            <person name="Nagamura Y."/>
            <person name="Aoki H."/>
            <person name="Arikawa K."/>
            <person name="Arita K."/>
            <person name="Bito T."/>
            <person name="Chiden Y."/>
            <person name="Fujitsuka N."/>
            <person name="Fukunaka R."/>
            <person name="Hamada M."/>
            <person name="Harada C."/>
            <person name="Hayashi A."/>
            <person name="Hijishita S."/>
            <person name="Honda M."/>
            <person name="Hosokawa S."/>
            <person name="Ichikawa Y."/>
            <person name="Idonuma A."/>
            <person name="Iijima M."/>
            <person name="Ikeda M."/>
            <person name="Ikeno M."/>
            <person name="Ito K."/>
            <person name="Ito S."/>
            <person name="Ito T."/>
            <person name="Ito Y."/>
            <person name="Ito Y."/>
            <person name="Iwabuchi A."/>
            <person name="Kamiya K."/>
            <person name="Karasawa W."/>
            <person name="Kurita K."/>
            <person name="Katagiri S."/>
            <person name="Kikuta A."/>
            <person name="Kobayashi H."/>
            <person name="Kobayashi N."/>
            <person name="Machita K."/>
            <person name="Maehara T."/>
            <person name="Masukawa M."/>
            <person name="Mizubayashi T."/>
            <person name="Mukai Y."/>
            <person name="Nagasaki H."/>
            <person name="Nagata Y."/>
            <person name="Naito S."/>
            <person name="Nakashima M."/>
            <person name="Nakama Y."/>
            <person name="Nakamichi Y."/>
            <person name="Nakamura M."/>
            <person name="Meguro A."/>
            <person name="Negishi M."/>
            <person name="Ohta I."/>
            <person name="Ohta T."/>
            <person name="Okamoto M."/>
            <person name="Ono N."/>
            <person name="Saji S."/>
            <person name="Sakaguchi M."/>
            <person name="Sakai K."/>
            <person name="Shibata M."/>
            <person name="Shimokawa T."/>
            <person name="Song J."/>
            <person name="Takazaki Y."/>
            <person name="Terasawa K."/>
            <person name="Tsugane M."/>
            <person name="Tsuji K."/>
            <person name="Ueda S."/>
            <person name="Waki K."/>
            <person name="Yamagata H."/>
            <person name="Yamamoto M."/>
            <person name="Yamamoto S."/>
            <person name="Yamane H."/>
            <person name="Yoshiki S."/>
            <person name="Yoshihara R."/>
            <person name="Yukawa K."/>
            <person name="Zhong H."/>
            <person name="Yano M."/>
            <person name="Yuan Q."/>
            <person name="Ouyang S."/>
            <person name="Liu J."/>
            <person name="Jones K.M."/>
            <person name="Gansberger K."/>
            <person name="Moffat K."/>
            <person name="Hill J."/>
            <person name="Bera J."/>
            <person name="Fadrosh D."/>
            <person name="Jin S."/>
            <person name="Johri S."/>
            <person name="Kim M."/>
            <person name="Overton L."/>
            <person name="Reardon M."/>
            <person name="Tsitrin T."/>
            <person name="Vuong H."/>
            <person name="Weaver B."/>
            <person name="Ciecko A."/>
            <person name="Tallon L."/>
            <person name="Jackson J."/>
            <person name="Pai G."/>
            <person name="Aken S.V."/>
            <person name="Utterback T."/>
            <person name="Reidmuller S."/>
            <person name="Feldblyum T."/>
            <person name="Hsiao J."/>
            <person name="Zismann V."/>
            <person name="Iobst S."/>
            <person name="de Vazeille A.R."/>
            <person name="Buell C.R."/>
            <person name="Ying K."/>
            <person name="Li Y."/>
            <person name="Lu T."/>
            <person name="Huang Y."/>
            <person name="Zhao Q."/>
            <person name="Feng Q."/>
            <person name="Zhang L."/>
            <person name="Zhu J."/>
            <person name="Weng Q."/>
            <person name="Mu J."/>
            <person name="Lu Y."/>
            <person name="Fan D."/>
            <person name="Liu Y."/>
            <person name="Guan J."/>
            <person name="Zhang Y."/>
            <person name="Yu S."/>
            <person name="Liu X."/>
            <person name="Zhang Y."/>
            <person name="Hong G."/>
            <person name="Han B."/>
            <person name="Choisne N."/>
            <person name="Demange N."/>
            <person name="Orjeda G."/>
            <person name="Samain S."/>
            <person name="Cattolico L."/>
            <person name="Pelletier E."/>
            <person name="Couloux A."/>
            <person name="Segurens B."/>
            <person name="Wincker P."/>
            <person name="D'Hont A."/>
            <person name="Scarpelli C."/>
            <person name="Weissenbach J."/>
            <person name="Salanoubat M."/>
            <person name="Quetier F."/>
            <person name="Yu Y."/>
            <person name="Kim H.R."/>
            <person name="Rambo T."/>
            <person name="Currie J."/>
            <person name="Collura K."/>
            <person name="Luo M."/>
            <person name="Yang T."/>
            <person name="Ammiraju J.S.S."/>
            <person name="Engler F."/>
            <person name="Soderlund C."/>
            <person name="Wing R.A."/>
            <person name="Palmer L.E."/>
            <person name="de la Bastide M."/>
            <person name="Spiegel L."/>
            <person name="Nascimento L."/>
            <person name="Zutavern T."/>
            <person name="O'Shaughnessy A."/>
            <person name="Dike S."/>
            <person name="Dedhia N."/>
            <person name="Preston R."/>
            <person name="Balija V."/>
            <person name="McCombie W.R."/>
            <person name="Chow T."/>
            <person name="Chen H."/>
            <person name="Chung M."/>
            <person name="Chen C."/>
            <person name="Shaw J."/>
            <person name="Wu H."/>
            <person name="Hsiao K."/>
            <person name="Chao Y."/>
            <person name="Chu M."/>
            <person name="Cheng C."/>
            <person name="Hour A."/>
            <person name="Lee P."/>
            <person name="Lin S."/>
            <person name="Lin Y."/>
            <person name="Liou J."/>
            <person name="Liu S."/>
            <person name="Hsing Y."/>
            <person name="Raghuvanshi S."/>
            <person name="Mohanty A."/>
            <person name="Bharti A.K."/>
            <person name="Gaur A."/>
            <person name="Gupta V."/>
            <person name="Kumar D."/>
            <person name="Ravi V."/>
            <person name="Vij S."/>
            <person name="Kapur A."/>
            <person name="Khurana P."/>
            <person name="Khurana P."/>
            <person name="Khurana J.P."/>
            <person name="Tyagi A.K."/>
            <person name="Gaikwad K."/>
            <person name="Singh A."/>
            <person name="Dalal V."/>
            <person name="Srivastava S."/>
            <person name="Dixit A."/>
            <person name="Pal A.K."/>
            <person name="Ghazi I.A."/>
            <person name="Yadav M."/>
            <person name="Pandit A."/>
            <person name="Bhargava A."/>
            <person name="Sureshbabu K."/>
            <person name="Batra K."/>
            <person name="Sharma T.R."/>
            <person name="Mohapatra T."/>
            <person name="Singh N.K."/>
            <person name="Messing J."/>
            <person name="Nelson A.B."/>
            <person name="Fuks G."/>
            <person name="Kavchok S."/>
            <person name="Keizer G."/>
            <person name="Linton E."/>
            <person name="Llaca V."/>
            <person name="Song R."/>
            <person name="Tanyolac B."/>
            <person name="Young S."/>
            <person name="Ho-Il K."/>
            <person name="Hahn J.H."/>
            <person name="Sangsakoo G."/>
            <person name="Vanavichit A."/>
            <person name="de Mattos Luiz.A.T."/>
            <person name="Zimmer P.D."/>
            <person name="Malone G."/>
            <person name="Dellagostin O."/>
            <person name="de Oliveira A.C."/>
            <person name="Bevan M."/>
            <person name="Bancroft I."/>
            <person name="Minx P."/>
            <person name="Cordum H."/>
            <person name="Wilson R."/>
            <person name="Cheng Z."/>
            <person name="Jin W."/>
            <person name="Jiang J."/>
            <person name="Leong S.A."/>
            <person name="Iwama H."/>
            <person name="Gojobori T."/>
            <person name="Itoh T."/>
            <person name="Niimura Y."/>
            <person name="Fujii Y."/>
            <person name="Habara T."/>
            <person name="Sakai H."/>
            <person name="Sato Y."/>
            <person name="Wilson G."/>
            <person name="Kumar K."/>
            <person name="McCouch S."/>
            <person name="Juretic N."/>
            <person name="Hoen D."/>
            <person name="Wright S."/>
            <person name="Bruskiewich R."/>
            <person name="Bureau T."/>
            <person name="Miyao A."/>
            <person name="Hirochika H."/>
            <person name="Nishikawa T."/>
            <person name="Kadowaki K."/>
            <person name="Sugiura M."/>
            <person name="Burr B."/>
            <person name="Sasaki T."/>
        </authorList>
    </citation>
    <scope>NUCLEOTIDE SEQUENCE [LARGE SCALE GENOMIC DNA]</scope>
    <source>
        <strain evidence="3">cv. Nipponbare</strain>
    </source>
</reference>
<proteinExistence type="predicted"/>
<dbReference type="InterPro" id="IPR012871">
    <property type="entry name" value="DUF1668_ORYSA"/>
</dbReference>
<dbReference type="Proteomes" id="UP000000763">
    <property type="component" value="Chromosome 3"/>
</dbReference>